<evidence type="ECO:0000259" key="2">
    <source>
        <dbReference type="PROSITE" id="PS51188"/>
    </source>
</evidence>
<reference evidence="3 4" key="1">
    <citation type="submission" date="2020-08" db="EMBL/GenBank/DDBJ databases">
        <title>Genome public.</title>
        <authorList>
            <person name="Liu C."/>
            <person name="Sun Q."/>
        </authorList>
    </citation>
    <scope>NUCLEOTIDE SEQUENCE [LARGE SCALE GENOMIC DNA]</scope>
    <source>
        <strain evidence="3 4">27-44</strain>
    </source>
</reference>
<dbReference type="SUPFAM" id="SSF57938">
    <property type="entry name" value="DnaJ/Hsp40 cysteine-rich domain"/>
    <property type="match status" value="1"/>
</dbReference>
<evidence type="ECO:0000313" key="3">
    <source>
        <dbReference type="EMBL" id="MBC5740672.1"/>
    </source>
</evidence>
<dbReference type="Proteomes" id="UP000633936">
    <property type="component" value="Unassembled WGS sequence"/>
</dbReference>
<feature type="domain" description="CR-type" evidence="2">
    <location>
        <begin position="59"/>
        <end position="143"/>
    </location>
</feature>
<keyword evidence="1" id="KW-0862">Zinc</keyword>
<evidence type="ECO:0000256" key="1">
    <source>
        <dbReference type="PROSITE-ProRule" id="PRU00546"/>
    </source>
</evidence>
<protein>
    <recommendedName>
        <fullName evidence="2">CR-type domain-containing protein</fullName>
    </recommendedName>
</protein>
<comment type="caution">
    <text evidence="3">The sequence shown here is derived from an EMBL/GenBank/DDBJ whole genome shotgun (WGS) entry which is preliminary data.</text>
</comment>
<name>A0ABR7I2J2_9FIRM</name>
<dbReference type="InterPro" id="IPR001305">
    <property type="entry name" value="HSP_DnaJ_Cys-rich_dom"/>
</dbReference>
<dbReference type="EMBL" id="JACOQE010000004">
    <property type="protein sequence ID" value="MBC5740672.1"/>
    <property type="molecule type" value="Genomic_DNA"/>
</dbReference>
<feature type="zinc finger region" description="CR-type" evidence="1">
    <location>
        <begin position="59"/>
        <end position="143"/>
    </location>
</feature>
<dbReference type="Gene3D" id="2.10.230.10">
    <property type="entry name" value="Heat shock protein DnaJ, cysteine-rich domain"/>
    <property type="match status" value="1"/>
</dbReference>
<keyword evidence="1" id="KW-0863">Zinc-finger</keyword>
<keyword evidence="4" id="KW-1185">Reference proteome</keyword>
<sequence>MIQQIKEAGILEVTSAELVDTSDDRESVLFTYTTESQQENYGFLLFYKNADGEYVECQDTEIQQKITEEHLCNICNGTGSVLSADAVACAICGGTGQQYMPNLYYDAVMGWTGGYIGCSGCGGSGYTSGYNICSNCNGIGIVY</sequence>
<organism evidence="3 4">
    <name type="scientific">Blautia intestinalis</name>
    <dbReference type="NCBI Taxonomy" id="2763028"/>
    <lineage>
        <taxon>Bacteria</taxon>
        <taxon>Bacillati</taxon>
        <taxon>Bacillota</taxon>
        <taxon>Clostridia</taxon>
        <taxon>Lachnospirales</taxon>
        <taxon>Lachnospiraceae</taxon>
        <taxon>Blautia</taxon>
    </lineage>
</organism>
<dbReference type="InterPro" id="IPR036410">
    <property type="entry name" value="HSP_DnaJ_Cys-rich_dom_sf"/>
</dbReference>
<evidence type="ECO:0000313" key="4">
    <source>
        <dbReference type="Proteomes" id="UP000633936"/>
    </source>
</evidence>
<dbReference type="PROSITE" id="PS51188">
    <property type="entry name" value="ZF_CR"/>
    <property type="match status" value="1"/>
</dbReference>
<dbReference type="RefSeq" id="WP_118039026.1">
    <property type="nucleotide sequence ID" value="NZ_JACOQE010000004.1"/>
</dbReference>
<accession>A0ABR7I2J2</accession>
<gene>
    <name evidence="3" type="ORF">H8Z79_09415</name>
</gene>
<proteinExistence type="predicted"/>
<keyword evidence="1" id="KW-0479">Metal-binding</keyword>